<dbReference type="FunFam" id="1.10.510.10:FF:000571">
    <property type="entry name" value="Maternal embryonic leucine zipper kinase"/>
    <property type="match status" value="1"/>
</dbReference>
<proteinExistence type="inferred from homology"/>
<dbReference type="Pfam" id="PF00069">
    <property type="entry name" value="Pkinase"/>
    <property type="match status" value="1"/>
</dbReference>
<evidence type="ECO:0000313" key="12">
    <source>
        <dbReference type="WBParaSite" id="SRDH1_75220.1"/>
    </source>
</evidence>
<keyword evidence="7" id="KW-0418">Kinase</keyword>
<keyword evidence="11" id="KW-1185">Reference proteome</keyword>
<keyword evidence="3" id="KW-0723">Serine/threonine-protein kinase</keyword>
<dbReference type="CDD" id="cd14089">
    <property type="entry name" value="STKc_MAPKAPK"/>
    <property type="match status" value="1"/>
</dbReference>
<dbReference type="PROSITE" id="PS00107">
    <property type="entry name" value="PROTEIN_KINASE_ATP"/>
    <property type="match status" value="1"/>
</dbReference>
<comment type="similarity">
    <text evidence="1">Belongs to the protein kinase superfamily. CAMK Ser/Thr protein kinase family.</text>
</comment>
<dbReference type="InterPro" id="IPR027442">
    <property type="entry name" value="MAPKAPK_C"/>
</dbReference>
<dbReference type="InterPro" id="IPR017441">
    <property type="entry name" value="Protein_kinase_ATP_BS"/>
</dbReference>
<keyword evidence="8" id="KW-0067">ATP-binding</keyword>
<evidence type="ECO:0000256" key="3">
    <source>
        <dbReference type="ARBA" id="ARBA00022527"/>
    </source>
</evidence>
<dbReference type="Gene3D" id="3.30.200.20">
    <property type="entry name" value="Phosphorylase Kinase, domain 1"/>
    <property type="match status" value="1"/>
</dbReference>
<dbReference type="AlphaFoldDB" id="A0A183QVI0"/>
<evidence type="ECO:0000256" key="2">
    <source>
        <dbReference type="ARBA" id="ARBA00012513"/>
    </source>
</evidence>
<keyword evidence="5" id="KW-0808">Transferase</keyword>
<keyword evidence="4" id="KW-0597">Phosphoprotein</keyword>
<comment type="catalytic activity">
    <reaction evidence="9">
        <text>L-threonyl-[protein] + ATP = O-phospho-L-threonyl-[protein] + ADP + H(+)</text>
        <dbReference type="Rhea" id="RHEA:46608"/>
        <dbReference type="Rhea" id="RHEA-COMP:11060"/>
        <dbReference type="Rhea" id="RHEA-COMP:11605"/>
        <dbReference type="ChEBI" id="CHEBI:15378"/>
        <dbReference type="ChEBI" id="CHEBI:30013"/>
        <dbReference type="ChEBI" id="CHEBI:30616"/>
        <dbReference type="ChEBI" id="CHEBI:61977"/>
        <dbReference type="ChEBI" id="CHEBI:456216"/>
        <dbReference type="EC" id="2.7.11.1"/>
    </reaction>
</comment>
<reference evidence="11" key="1">
    <citation type="submission" date="2022-06" db="EMBL/GenBank/DDBJ databases">
        <authorList>
            <person name="Berger JAMES D."/>
            <person name="Berger JAMES D."/>
        </authorList>
    </citation>
    <scope>NUCLEOTIDE SEQUENCE [LARGE SCALE GENOMIC DNA]</scope>
</reference>
<evidence type="ECO:0000256" key="6">
    <source>
        <dbReference type="ARBA" id="ARBA00022741"/>
    </source>
</evidence>
<dbReference type="InterPro" id="IPR000719">
    <property type="entry name" value="Prot_kinase_dom"/>
</dbReference>
<evidence type="ECO:0000313" key="11">
    <source>
        <dbReference type="Proteomes" id="UP000050792"/>
    </source>
</evidence>
<dbReference type="WBParaSite" id="SRDH1_75220.1">
    <property type="protein sequence ID" value="SRDH1_75220.1"/>
    <property type="gene ID" value="SRDH1_75220"/>
</dbReference>
<dbReference type="Proteomes" id="UP000050792">
    <property type="component" value="Unassembled WGS sequence"/>
</dbReference>
<evidence type="ECO:0000256" key="5">
    <source>
        <dbReference type="ARBA" id="ARBA00022679"/>
    </source>
</evidence>
<dbReference type="Gene3D" id="1.10.510.10">
    <property type="entry name" value="Transferase(Phosphotransferase) domain 1"/>
    <property type="match status" value="1"/>
</dbReference>
<evidence type="ECO:0000256" key="8">
    <source>
        <dbReference type="ARBA" id="ARBA00022840"/>
    </source>
</evidence>
<comment type="catalytic activity">
    <reaction evidence="10">
        <text>L-seryl-[protein] + ATP = O-phospho-L-seryl-[protein] + ADP + H(+)</text>
        <dbReference type="Rhea" id="RHEA:17989"/>
        <dbReference type="Rhea" id="RHEA-COMP:9863"/>
        <dbReference type="Rhea" id="RHEA-COMP:11604"/>
        <dbReference type="ChEBI" id="CHEBI:15378"/>
        <dbReference type="ChEBI" id="CHEBI:29999"/>
        <dbReference type="ChEBI" id="CHEBI:30616"/>
        <dbReference type="ChEBI" id="CHEBI:83421"/>
        <dbReference type="ChEBI" id="CHEBI:456216"/>
        <dbReference type="EC" id="2.7.11.1"/>
    </reaction>
</comment>
<dbReference type="Gene3D" id="4.10.1170.10">
    <property type="entry name" value="MAP kinase activated protein kinase 2"/>
    <property type="match status" value="1"/>
</dbReference>
<dbReference type="SMART" id="SM00220">
    <property type="entry name" value="S_TKc"/>
    <property type="match status" value="1"/>
</dbReference>
<keyword evidence="6" id="KW-0547">Nucleotide-binding</keyword>
<dbReference type="PANTHER" id="PTHR24347">
    <property type="entry name" value="SERINE/THREONINE-PROTEIN KINASE"/>
    <property type="match status" value="1"/>
</dbReference>
<organism evidence="11 12">
    <name type="scientific">Schistosoma rodhaini</name>
    <dbReference type="NCBI Taxonomy" id="6188"/>
    <lineage>
        <taxon>Eukaryota</taxon>
        <taxon>Metazoa</taxon>
        <taxon>Spiralia</taxon>
        <taxon>Lophotrochozoa</taxon>
        <taxon>Platyhelminthes</taxon>
        <taxon>Trematoda</taxon>
        <taxon>Digenea</taxon>
        <taxon>Strigeidida</taxon>
        <taxon>Schistosomatoidea</taxon>
        <taxon>Schistosomatidae</taxon>
        <taxon>Schistosoma</taxon>
    </lineage>
</organism>
<protein>
    <recommendedName>
        <fullName evidence="2">non-specific serine/threonine protein kinase</fullName>
        <ecNumber evidence="2">2.7.11.1</ecNumber>
    </recommendedName>
</protein>
<evidence type="ECO:0000256" key="9">
    <source>
        <dbReference type="ARBA" id="ARBA00047899"/>
    </source>
</evidence>
<sequence>MSCSRPFVPKTSTITSEYTITNNVLGLGITGKVMQCIHNETGVQYALKILEDNQKSRREAEIHWRVSDCPHIVKVVDVFENTNLNTKKNYLLIVMEYMRGGELFNKIKENENFTESEAAKIVYQISSAIAYLHERNIAHRDLKPENLLYTSNEDGAVLKLTDFGFAKEVITKKSLQTPCYTPYYVPPEILNFERYDKSCDIWSLGIITYILLSGCPPFFSQNGQPISPGMKSKIRAGKYDFPDAQWKSVSKSAKDLIKSLLLTEPDRRPTIREVMNNHWVAQHNNVPNTPLGTNMFFTTKAWDQFREIFRESLQTKRKEHSNVPTLMTLDASKNPLLIKRKINQKSNPENNSQKVLN</sequence>
<dbReference type="EC" id="2.7.11.1" evidence="2"/>
<name>A0A183QVI0_9TREM</name>
<evidence type="ECO:0000256" key="10">
    <source>
        <dbReference type="ARBA" id="ARBA00048679"/>
    </source>
</evidence>
<dbReference type="SUPFAM" id="SSF56112">
    <property type="entry name" value="Protein kinase-like (PK-like)"/>
    <property type="match status" value="1"/>
</dbReference>
<dbReference type="InterPro" id="IPR011009">
    <property type="entry name" value="Kinase-like_dom_sf"/>
</dbReference>
<dbReference type="GO" id="GO:0004674">
    <property type="term" value="F:protein serine/threonine kinase activity"/>
    <property type="evidence" value="ECO:0007669"/>
    <property type="project" value="UniProtKB-KW"/>
</dbReference>
<dbReference type="PROSITE" id="PS50011">
    <property type="entry name" value="PROTEIN_KINASE_DOM"/>
    <property type="match status" value="1"/>
</dbReference>
<dbReference type="InterPro" id="IPR008271">
    <property type="entry name" value="Ser/Thr_kinase_AS"/>
</dbReference>
<evidence type="ECO:0000256" key="1">
    <source>
        <dbReference type="ARBA" id="ARBA00006692"/>
    </source>
</evidence>
<dbReference type="FunFam" id="3.30.200.20:FF:000156">
    <property type="entry name" value="MAP kinase-activated protein kinase 3"/>
    <property type="match status" value="1"/>
</dbReference>
<reference evidence="12" key="2">
    <citation type="submission" date="2023-11" db="UniProtKB">
        <authorList>
            <consortium name="WormBaseParasite"/>
        </authorList>
    </citation>
    <scope>IDENTIFICATION</scope>
</reference>
<dbReference type="GO" id="GO:0005524">
    <property type="term" value="F:ATP binding"/>
    <property type="evidence" value="ECO:0007669"/>
    <property type="project" value="UniProtKB-UniRule"/>
</dbReference>
<evidence type="ECO:0000256" key="7">
    <source>
        <dbReference type="ARBA" id="ARBA00022777"/>
    </source>
</evidence>
<evidence type="ECO:0000256" key="4">
    <source>
        <dbReference type="ARBA" id="ARBA00022553"/>
    </source>
</evidence>
<accession>A0A183QVI0</accession>
<dbReference type="PROSITE" id="PS00108">
    <property type="entry name" value="PROTEIN_KINASE_ST"/>
    <property type="match status" value="1"/>
</dbReference>